<reference evidence="1 2" key="1">
    <citation type="journal article" date="2019" name="Int. J. Syst. Evol. Microbiol.">
        <title>The Global Catalogue of Microorganisms (GCM) 10K type strain sequencing project: providing services to taxonomists for standard genome sequencing and annotation.</title>
        <authorList>
            <consortium name="The Broad Institute Genomics Platform"/>
            <consortium name="The Broad Institute Genome Sequencing Center for Infectious Disease"/>
            <person name="Wu L."/>
            <person name="Ma J."/>
        </authorList>
    </citation>
    <scope>NUCLEOTIDE SEQUENCE [LARGE SCALE GENOMIC DNA]</scope>
    <source>
        <strain evidence="1 2">JCM 13008</strain>
    </source>
</reference>
<comment type="caution">
    <text evidence="1">The sequence shown here is derived from an EMBL/GenBank/DDBJ whole genome shotgun (WGS) entry which is preliminary data.</text>
</comment>
<sequence>MLDPLTFGREQLDQLGATIGLGGSEDLHEVGPEVGRGHVYRSLSLCPDHEIVVARPWIPLGPGCGPGVCQ</sequence>
<evidence type="ECO:0000313" key="1">
    <source>
        <dbReference type="EMBL" id="GAA1113200.1"/>
    </source>
</evidence>
<keyword evidence="2" id="KW-1185">Reference proteome</keyword>
<name>A0ABN1U200_9ACTN</name>
<dbReference type="EMBL" id="BAAALG010000016">
    <property type="protein sequence ID" value="GAA1113200.1"/>
    <property type="molecule type" value="Genomic_DNA"/>
</dbReference>
<gene>
    <name evidence="1" type="ORF">GCM10009668_38870</name>
</gene>
<proteinExistence type="predicted"/>
<evidence type="ECO:0000313" key="2">
    <source>
        <dbReference type="Proteomes" id="UP001501581"/>
    </source>
</evidence>
<dbReference type="Proteomes" id="UP001501581">
    <property type="component" value="Unassembled WGS sequence"/>
</dbReference>
<organism evidence="1 2">
    <name type="scientific">Nocardioides dubius</name>
    <dbReference type="NCBI Taxonomy" id="317019"/>
    <lineage>
        <taxon>Bacteria</taxon>
        <taxon>Bacillati</taxon>
        <taxon>Actinomycetota</taxon>
        <taxon>Actinomycetes</taxon>
        <taxon>Propionibacteriales</taxon>
        <taxon>Nocardioidaceae</taxon>
        <taxon>Nocardioides</taxon>
    </lineage>
</organism>
<protein>
    <submittedName>
        <fullName evidence="1">Uncharacterized protein</fullName>
    </submittedName>
</protein>
<accession>A0ABN1U200</accession>